<evidence type="ECO:0000313" key="2">
    <source>
        <dbReference type="EMBL" id="EMI56178.1"/>
    </source>
</evidence>
<gene>
    <name evidence="2" type="ORF">RSSM_02375</name>
</gene>
<dbReference type="InterPro" id="IPR050816">
    <property type="entry name" value="Flavin-dep_Halogenase_NPB"/>
</dbReference>
<organism evidence="2 3">
    <name type="scientific">Rhodopirellula sallentina SM41</name>
    <dbReference type="NCBI Taxonomy" id="1263870"/>
    <lineage>
        <taxon>Bacteria</taxon>
        <taxon>Pseudomonadati</taxon>
        <taxon>Planctomycetota</taxon>
        <taxon>Planctomycetia</taxon>
        <taxon>Pirellulales</taxon>
        <taxon>Pirellulaceae</taxon>
        <taxon>Rhodopirellula</taxon>
    </lineage>
</organism>
<comment type="caution">
    <text evidence="2">The sequence shown here is derived from an EMBL/GenBank/DDBJ whole genome shotgun (WGS) entry which is preliminary data.</text>
</comment>
<dbReference type="InterPro" id="IPR036188">
    <property type="entry name" value="FAD/NAD-bd_sf"/>
</dbReference>
<dbReference type="PATRIC" id="fig|1263870.3.peg.2526"/>
<dbReference type="GO" id="GO:0071949">
    <property type="term" value="F:FAD binding"/>
    <property type="evidence" value="ECO:0007669"/>
    <property type="project" value="InterPro"/>
</dbReference>
<dbReference type="PANTHER" id="PTHR43747:SF1">
    <property type="entry name" value="SLR1998 PROTEIN"/>
    <property type="match status" value="1"/>
</dbReference>
<keyword evidence="3" id="KW-1185">Reference proteome</keyword>
<dbReference type="EMBL" id="ANOH01000164">
    <property type="protein sequence ID" value="EMI56178.1"/>
    <property type="molecule type" value="Genomic_DNA"/>
</dbReference>
<sequence length="435" mass="48509">MILRTGANTMKTSYDCVVVGAGPAGGTAAAIVASAGHETLLLEREAVPRFHVGESLMPEAYWPLERLGLIDRMKQSGWQQKKSVQFVTHTGKESEPFFFREHDERECSTTWQVERSEFDKMLFDRAAELGAECRDRMRVTDILFDSAETPDQPPRATGVVVRDPDGKEHTINARVVVDATGQQSFIAGRLGLKEVNPNLKKAAIWTYYKDAVRGDGDNEGATIILNTENKNTWFWFIPQSRGITSIGCVADHEYLLKGRGTPEEIFGEELAYCPGLAPRLENATRVGKFTTAKEFSYMTRQHAGPGWVLVGDAFGFIDPVYSSGVYFALEMGVRAGDAIIEGLQSDDLSGEQLGKWSGEFKAGAERIRKLVHAFYDKDFSIGRFMREFPQYRGNVTDLLIGRVFTDDAGRMFPDMQQSIENTRQQKLAAAKEMNA</sequence>
<dbReference type="AlphaFoldDB" id="M5UJI6"/>
<dbReference type="RefSeq" id="WP_008677927.1">
    <property type="nucleotide sequence ID" value="NZ_ANOH01000164.1"/>
</dbReference>
<dbReference type="InterPro" id="IPR002938">
    <property type="entry name" value="FAD-bd"/>
</dbReference>
<dbReference type="Pfam" id="PF01494">
    <property type="entry name" value="FAD_binding_3"/>
    <property type="match status" value="1"/>
</dbReference>
<dbReference type="PANTHER" id="PTHR43747">
    <property type="entry name" value="FAD-BINDING PROTEIN"/>
    <property type="match status" value="1"/>
</dbReference>
<protein>
    <submittedName>
        <fullName evidence="2">Tryptophan halogenase</fullName>
    </submittedName>
</protein>
<evidence type="ECO:0000313" key="3">
    <source>
        <dbReference type="Proteomes" id="UP000011885"/>
    </source>
</evidence>
<reference evidence="2 3" key="1">
    <citation type="journal article" date="2013" name="Mar. Genomics">
        <title>Expression of sulfatases in Rhodopirellula baltica and the diversity of sulfatases in the genus Rhodopirellula.</title>
        <authorList>
            <person name="Wegner C.E."/>
            <person name="Richter-Heitmann T."/>
            <person name="Klindworth A."/>
            <person name="Klockow C."/>
            <person name="Richter M."/>
            <person name="Achstetter T."/>
            <person name="Glockner F.O."/>
            <person name="Harder J."/>
        </authorList>
    </citation>
    <scope>NUCLEOTIDE SEQUENCE [LARGE SCALE GENOMIC DNA]</scope>
    <source>
        <strain evidence="2 3">SM41</strain>
    </source>
</reference>
<name>M5UJI6_9BACT</name>
<dbReference type="Gene3D" id="3.50.50.60">
    <property type="entry name" value="FAD/NAD(P)-binding domain"/>
    <property type="match status" value="1"/>
</dbReference>
<dbReference type="Proteomes" id="UP000011885">
    <property type="component" value="Unassembled WGS sequence"/>
</dbReference>
<proteinExistence type="predicted"/>
<feature type="domain" description="FAD-binding" evidence="1">
    <location>
        <begin position="15"/>
        <end position="271"/>
    </location>
</feature>
<dbReference type="SUPFAM" id="SSF51905">
    <property type="entry name" value="FAD/NAD(P)-binding domain"/>
    <property type="match status" value="1"/>
</dbReference>
<evidence type="ECO:0000259" key="1">
    <source>
        <dbReference type="Pfam" id="PF01494"/>
    </source>
</evidence>
<dbReference type="OrthoDB" id="9806565at2"/>
<accession>M5UJI6</accession>